<comment type="caution">
    <text evidence="1">The sequence shown here is derived from an EMBL/GenBank/DDBJ whole genome shotgun (WGS) entry which is preliminary data.</text>
</comment>
<name>A0A645I6W0_9ZZZZ</name>
<gene>
    <name evidence="1" type="ORF">SDC9_194227</name>
</gene>
<reference evidence="1" key="1">
    <citation type="submission" date="2019-08" db="EMBL/GenBank/DDBJ databases">
        <authorList>
            <person name="Kucharzyk K."/>
            <person name="Murdoch R.W."/>
            <person name="Higgins S."/>
            <person name="Loffler F."/>
        </authorList>
    </citation>
    <scope>NUCLEOTIDE SEQUENCE</scope>
</reference>
<sequence length="103" mass="12347">MVREDFVGPECTDGIIPAHEKYRIMLTEDESEEFDFWKYFTHDPGSKNKWGLVEFKYFSNMTMAHILHDILVIKRGTDQQQLCEEFVDYFCELNKINNKQILF</sequence>
<dbReference type="AlphaFoldDB" id="A0A645I6W0"/>
<proteinExistence type="predicted"/>
<dbReference type="EMBL" id="VSSQ01107475">
    <property type="protein sequence ID" value="MPN46636.1"/>
    <property type="molecule type" value="Genomic_DNA"/>
</dbReference>
<protein>
    <submittedName>
        <fullName evidence="1">Uncharacterized protein</fullName>
    </submittedName>
</protein>
<evidence type="ECO:0000313" key="1">
    <source>
        <dbReference type="EMBL" id="MPN46636.1"/>
    </source>
</evidence>
<accession>A0A645I6W0</accession>
<organism evidence="1">
    <name type="scientific">bioreactor metagenome</name>
    <dbReference type="NCBI Taxonomy" id="1076179"/>
    <lineage>
        <taxon>unclassified sequences</taxon>
        <taxon>metagenomes</taxon>
        <taxon>ecological metagenomes</taxon>
    </lineage>
</organism>